<proteinExistence type="predicted"/>
<protein>
    <submittedName>
        <fullName evidence="1">Uncharacterized protein</fullName>
    </submittedName>
</protein>
<sequence length="42" mass="4496">MQSSHSCLSSAVQLHCTGQLLYRSQGQFCPAPSADITQEGDL</sequence>
<reference evidence="1" key="2">
    <citation type="journal article" date="2015" name="Fish Shellfish Immunol.">
        <title>Early steps in the European eel (Anguilla anguilla)-Vibrio vulnificus interaction in the gills: Role of the RtxA13 toxin.</title>
        <authorList>
            <person name="Callol A."/>
            <person name="Pajuelo D."/>
            <person name="Ebbesson L."/>
            <person name="Teles M."/>
            <person name="MacKenzie S."/>
            <person name="Amaro C."/>
        </authorList>
    </citation>
    <scope>NUCLEOTIDE SEQUENCE</scope>
</reference>
<accession>A0A0E9RDM4</accession>
<dbReference type="EMBL" id="GBXM01081351">
    <property type="protein sequence ID" value="JAH27226.1"/>
    <property type="molecule type" value="Transcribed_RNA"/>
</dbReference>
<name>A0A0E9RDM4_ANGAN</name>
<organism evidence="1">
    <name type="scientific">Anguilla anguilla</name>
    <name type="common">European freshwater eel</name>
    <name type="synonym">Muraena anguilla</name>
    <dbReference type="NCBI Taxonomy" id="7936"/>
    <lineage>
        <taxon>Eukaryota</taxon>
        <taxon>Metazoa</taxon>
        <taxon>Chordata</taxon>
        <taxon>Craniata</taxon>
        <taxon>Vertebrata</taxon>
        <taxon>Euteleostomi</taxon>
        <taxon>Actinopterygii</taxon>
        <taxon>Neopterygii</taxon>
        <taxon>Teleostei</taxon>
        <taxon>Anguilliformes</taxon>
        <taxon>Anguillidae</taxon>
        <taxon>Anguilla</taxon>
    </lineage>
</organism>
<reference evidence="1" key="1">
    <citation type="submission" date="2014-11" db="EMBL/GenBank/DDBJ databases">
        <authorList>
            <person name="Amaro Gonzalez C."/>
        </authorList>
    </citation>
    <scope>NUCLEOTIDE SEQUENCE</scope>
</reference>
<dbReference type="AlphaFoldDB" id="A0A0E9RDM4"/>
<evidence type="ECO:0000313" key="1">
    <source>
        <dbReference type="EMBL" id="JAH27226.1"/>
    </source>
</evidence>